<dbReference type="InterPro" id="IPR012373">
    <property type="entry name" value="Ferrdict_sens_TM"/>
</dbReference>
<reference evidence="3 4" key="1">
    <citation type="submission" date="2015-09" db="EMBL/GenBank/DDBJ databases">
        <title>Genome sequence of the marine flavobacterium Croceitalea dokdonensis DOKDO 023 that contains proton- and sodium-pumping rhodopsins.</title>
        <authorList>
            <person name="Kwon S.-K."/>
            <person name="Lee H.K."/>
            <person name="Kwak M.-J."/>
            <person name="Kim J.F."/>
        </authorList>
    </citation>
    <scope>NUCLEOTIDE SEQUENCE [LARGE SCALE GENOMIC DNA]</scope>
    <source>
        <strain evidence="3 4">DOKDO 023</strain>
    </source>
</reference>
<organism evidence="3 4">
    <name type="scientific">Croceitalea dokdonensis DOKDO 023</name>
    <dbReference type="NCBI Taxonomy" id="1300341"/>
    <lineage>
        <taxon>Bacteria</taxon>
        <taxon>Pseudomonadati</taxon>
        <taxon>Bacteroidota</taxon>
        <taxon>Flavobacteriia</taxon>
        <taxon>Flavobacteriales</taxon>
        <taxon>Flavobacteriaceae</taxon>
        <taxon>Croceitalea</taxon>
    </lineage>
</organism>
<dbReference type="Pfam" id="PF04773">
    <property type="entry name" value="FecR"/>
    <property type="match status" value="1"/>
</dbReference>
<proteinExistence type="predicted"/>
<protein>
    <submittedName>
        <fullName evidence="3">Anti-sigma factor</fullName>
    </submittedName>
</protein>
<feature type="domain" description="Protein FecR C-terminal" evidence="2">
    <location>
        <begin position="233"/>
        <end position="297"/>
    </location>
</feature>
<dbReference type="STRING" id="1300341.I595_2726"/>
<evidence type="ECO:0000259" key="2">
    <source>
        <dbReference type="Pfam" id="PF16344"/>
    </source>
</evidence>
<dbReference type="RefSeq" id="WP_316934165.1">
    <property type="nucleotide sequence ID" value="NZ_LDJX01000005.1"/>
</dbReference>
<dbReference type="Gene3D" id="3.55.50.30">
    <property type="match status" value="1"/>
</dbReference>
<accession>A0A0P7ASW8</accession>
<name>A0A0P7ASW8_9FLAO</name>
<sequence length="305" mass="34668">MMQENYLAKWLNNELTEEELSEFKKTEGYASYVKIKEASNRMKAPDFKVDDAWQEFQNTQRATTQKVIPLNPYKQFLKIAAVIAVMLVGSYFYLNSLDVTYATQLAEQTNISLPDASEVVLNADSKLSFGKKDWKKQRKLTLEGEAFFKVAKGKKFTVQTTLGEVTVLGTEFNVAQRDGFFKVSCYEGLVRVDYNQQEYRLAAGNSFAVIDGKIRQQTNSVDAVPAWLNNESSFESIPLKYVFEELARQYDIEVIYQEDIDSKALFTGTFSNTNLKIALESISAPSQMSYTLSEDKVLFHGKDAH</sequence>
<evidence type="ECO:0000313" key="4">
    <source>
        <dbReference type="Proteomes" id="UP000050280"/>
    </source>
</evidence>
<dbReference type="GO" id="GO:0016989">
    <property type="term" value="F:sigma factor antagonist activity"/>
    <property type="evidence" value="ECO:0007669"/>
    <property type="project" value="TreeGrafter"/>
</dbReference>
<gene>
    <name evidence="3" type="ORF">I595_2726</name>
</gene>
<dbReference type="PANTHER" id="PTHR30273">
    <property type="entry name" value="PERIPLASMIC SIGNAL SENSOR AND SIGMA FACTOR ACTIVATOR FECR-RELATED"/>
    <property type="match status" value="1"/>
</dbReference>
<dbReference type="Proteomes" id="UP000050280">
    <property type="component" value="Unassembled WGS sequence"/>
</dbReference>
<evidence type="ECO:0000313" key="3">
    <source>
        <dbReference type="EMBL" id="KPM31459.1"/>
    </source>
</evidence>
<keyword evidence="4" id="KW-1185">Reference proteome</keyword>
<dbReference type="AlphaFoldDB" id="A0A0P7ASW8"/>
<feature type="domain" description="FecR protein" evidence="1">
    <location>
        <begin position="100"/>
        <end position="191"/>
    </location>
</feature>
<dbReference type="Gene3D" id="2.60.120.1440">
    <property type="match status" value="1"/>
</dbReference>
<dbReference type="PANTHER" id="PTHR30273:SF2">
    <property type="entry name" value="PROTEIN FECR"/>
    <property type="match status" value="1"/>
</dbReference>
<dbReference type="Pfam" id="PF16344">
    <property type="entry name" value="FecR_C"/>
    <property type="match status" value="1"/>
</dbReference>
<comment type="caution">
    <text evidence="3">The sequence shown here is derived from an EMBL/GenBank/DDBJ whole genome shotgun (WGS) entry which is preliminary data.</text>
</comment>
<evidence type="ECO:0000259" key="1">
    <source>
        <dbReference type="Pfam" id="PF04773"/>
    </source>
</evidence>
<dbReference type="EMBL" id="LDJX01000005">
    <property type="protein sequence ID" value="KPM31459.1"/>
    <property type="molecule type" value="Genomic_DNA"/>
</dbReference>
<dbReference type="InterPro" id="IPR032508">
    <property type="entry name" value="FecR_C"/>
</dbReference>
<dbReference type="InterPro" id="IPR006860">
    <property type="entry name" value="FecR"/>
</dbReference>
<dbReference type="PIRSF" id="PIRSF018266">
    <property type="entry name" value="FecR"/>
    <property type="match status" value="1"/>
</dbReference>
<dbReference type="PATRIC" id="fig|1300341.3.peg.2884"/>